<dbReference type="Proteomes" id="UP000460435">
    <property type="component" value="Unassembled WGS sequence"/>
</dbReference>
<keyword evidence="3" id="KW-1185">Reference proteome</keyword>
<comment type="caution">
    <text evidence="2">The sequence shown here is derived from an EMBL/GenBank/DDBJ whole genome shotgun (WGS) entry which is preliminary data.</text>
</comment>
<dbReference type="EMBL" id="WLZY01000005">
    <property type="protein sequence ID" value="NDL58638.1"/>
    <property type="molecule type" value="Genomic_DNA"/>
</dbReference>
<accession>A0A7K3M8A2</accession>
<name>A0A7K3M8A2_9ACTN</name>
<sequence>MTARINEPGEIRLTAANGKTCGLRERCVEFEGYDVTLSFFAASPELVELLTGNDGYFDAQGNVKGWWDTTIRCRGGIAIEAWADMSEDVACPDDEDEGEGVWFYFLLPWLTNGRLGDLTLGDDGVTFTYTGRTKRASRWGVGPWNDVDRDENGDPGPLLQPVPEDAHRGGFPTTVAPPEAECTYLDVPCESPESPES</sequence>
<dbReference type="RefSeq" id="WP_162451330.1">
    <property type="nucleotide sequence ID" value="NZ_WLZY01000005.1"/>
</dbReference>
<reference evidence="2 3" key="1">
    <citation type="submission" date="2019-11" db="EMBL/GenBank/DDBJ databases">
        <authorList>
            <person name="Li X.-J."/>
            <person name="Feng X.-M."/>
        </authorList>
    </citation>
    <scope>NUCLEOTIDE SEQUENCE [LARGE SCALE GENOMIC DNA]</scope>
    <source>
        <strain evidence="2 3">XMNu-373</strain>
    </source>
</reference>
<gene>
    <name evidence="2" type="ORF">F7O44_16335</name>
</gene>
<dbReference type="AlphaFoldDB" id="A0A7K3M8A2"/>
<organism evidence="2 3">
    <name type="scientific">Phytoactinopolyspora mesophila</name>
    <dbReference type="NCBI Taxonomy" id="2650750"/>
    <lineage>
        <taxon>Bacteria</taxon>
        <taxon>Bacillati</taxon>
        <taxon>Actinomycetota</taxon>
        <taxon>Actinomycetes</taxon>
        <taxon>Jiangellales</taxon>
        <taxon>Jiangellaceae</taxon>
        <taxon>Phytoactinopolyspora</taxon>
    </lineage>
</organism>
<evidence type="ECO:0000313" key="3">
    <source>
        <dbReference type="Proteomes" id="UP000460435"/>
    </source>
</evidence>
<proteinExistence type="predicted"/>
<feature type="region of interest" description="Disordered" evidence="1">
    <location>
        <begin position="143"/>
        <end position="178"/>
    </location>
</feature>
<protein>
    <submittedName>
        <fullName evidence="2">Uncharacterized protein</fullName>
    </submittedName>
</protein>
<evidence type="ECO:0000256" key="1">
    <source>
        <dbReference type="SAM" id="MobiDB-lite"/>
    </source>
</evidence>
<evidence type="ECO:0000313" key="2">
    <source>
        <dbReference type="EMBL" id="NDL58638.1"/>
    </source>
</evidence>